<accession>A0A9R1TGN3</accession>
<dbReference type="GeneID" id="105269910"/>
<dbReference type="InterPro" id="IPR028119">
    <property type="entry name" value="Snapin/Pallidin/Snn1"/>
</dbReference>
<sequence>MMMEIEAAAVAEVQSNLHSETEQLVDIPGNADSLVQGILEVYQPSVEQINNDLQEIVKKQKNVIEKMKYENKQLSEAAKDDLCCTVYSLIKTYQEKVFSIKKELGNVHEKTMKLKKRALRLQQLRQEQGFH</sequence>
<evidence type="ECO:0000313" key="3">
    <source>
        <dbReference type="RefSeq" id="XP_011308812.1"/>
    </source>
</evidence>
<accession>A0A9R1TGC5</accession>
<dbReference type="GO" id="GO:0030133">
    <property type="term" value="C:transport vesicle"/>
    <property type="evidence" value="ECO:0007669"/>
    <property type="project" value="TreeGrafter"/>
</dbReference>
<evidence type="ECO:0000313" key="4">
    <source>
        <dbReference type="RefSeq" id="XP_011308813.1"/>
    </source>
</evidence>
<dbReference type="RefSeq" id="XP_011308813.1">
    <property type="nucleotide sequence ID" value="XM_011310511.1"/>
</dbReference>
<dbReference type="PANTHER" id="PTHR31328">
    <property type="entry name" value="BIOGENESIS OF LYSOSOME-RELATED ORGANELLES COMPLEX 1 SUBUNIT 6"/>
    <property type="match status" value="1"/>
</dbReference>
<keyword evidence="2" id="KW-1185">Reference proteome</keyword>
<dbReference type="OrthoDB" id="19659at2759"/>
<dbReference type="GO" id="GO:0031083">
    <property type="term" value="C:BLOC-1 complex"/>
    <property type="evidence" value="ECO:0007669"/>
    <property type="project" value="TreeGrafter"/>
</dbReference>
<protein>
    <submittedName>
        <fullName evidence="3 4">Biogenesis of lysosome-related organelles complex 1 subunit 6</fullName>
    </submittedName>
</protein>
<reference evidence="3 4" key="1">
    <citation type="submission" date="2025-04" db="UniProtKB">
        <authorList>
            <consortium name="RefSeq"/>
        </authorList>
    </citation>
    <scope>IDENTIFICATION</scope>
    <source>
        <strain evidence="3 4">USDA-PBARC FA_bdor</strain>
        <tissue evidence="3 4">Whole organism</tissue>
    </source>
</reference>
<dbReference type="RefSeq" id="XP_011308812.1">
    <property type="nucleotide sequence ID" value="XM_011310510.1"/>
</dbReference>
<evidence type="ECO:0000256" key="1">
    <source>
        <dbReference type="SAM" id="Coils"/>
    </source>
</evidence>
<feature type="coiled-coil region" evidence="1">
    <location>
        <begin position="46"/>
        <end position="77"/>
    </location>
</feature>
<dbReference type="Proteomes" id="UP000694866">
    <property type="component" value="Unplaced"/>
</dbReference>
<name>A0A9R1TGC5_9HYME</name>
<gene>
    <name evidence="3 4 5" type="primary">Pldn</name>
</gene>
<dbReference type="AlphaFoldDB" id="A0A9R1TGC5"/>
<evidence type="ECO:0000313" key="2">
    <source>
        <dbReference type="Proteomes" id="UP000694866"/>
    </source>
</evidence>
<dbReference type="RefSeq" id="XP_011308814.1">
    <property type="nucleotide sequence ID" value="XM_011310512.1"/>
</dbReference>
<keyword evidence="1" id="KW-0175">Coiled coil</keyword>
<accession>A0A9R1U645</accession>
<evidence type="ECO:0000313" key="5">
    <source>
        <dbReference type="RefSeq" id="XP_011308814.1"/>
    </source>
</evidence>
<dbReference type="KEGG" id="fas:105269910"/>
<organism evidence="2 5">
    <name type="scientific">Fopius arisanus</name>
    <dbReference type="NCBI Taxonomy" id="64838"/>
    <lineage>
        <taxon>Eukaryota</taxon>
        <taxon>Metazoa</taxon>
        <taxon>Ecdysozoa</taxon>
        <taxon>Arthropoda</taxon>
        <taxon>Hexapoda</taxon>
        <taxon>Insecta</taxon>
        <taxon>Pterygota</taxon>
        <taxon>Neoptera</taxon>
        <taxon>Endopterygota</taxon>
        <taxon>Hymenoptera</taxon>
        <taxon>Apocrita</taxon>
        <taxon>Ichneumonoidea</taxon>
        <taxon>Braconidae</taxon>
        <taxon>Opiinae</taxon>
        <taxon>Fopius</taxon>
    </lineage>
</organism>
<dbReference type="CTD" id="39315"/>
<proteinExistence type="predicted"/>
<dbReference type="Pfam" id="PF14712">
    <property type="entry name" value="Snapin_Pallidin"/>
    <property type="match status" value="1"/>
</dbReference>
<dbReference type="PANTHER" id="PTHR31328:SF2">
    <property type="entry name" value="BIOGENESIS OF LYSOSOME-RELATED ORGANELLES COMPLEX 1 SUBUNIT 6"/>
    <property type="match status" value="1"/>
</dbReference>